<keyword evidence="2" id="KW-1185">Reference proteome</keyword>
<gene>
    <name evidence="1" type="primary">AVEN_200665_1</name>
    <name evidence="1" type="ORF">TNIN_95251</name>
</gene>
<dbReference type="EMBL" id="BMAV01011514">
    <property type="protein sequence ID" value="GFY57447.1"/>
    <property type="molecule type" value="Genomic_DNA"/>
</dbReference>
<evidence type="ECO:0000313" key="2">
    <source>
        <dbReference type="Proteomes" id="UP000886998"/>
    </source>
</evidence>
<accession>A0A8X6XRH9</accession>
<evidence type="ECO:0000313" key="1">
    <source>
        <dbReference type="EMBL" id="GFY57447.1"/>
    </source>
</evidence>
<proteinExistence type="predicted"/>
<dbReference type="AlphaFoldDB" id="A0A8X6XRH9"/>
<dbReference type="OrthoDB" id="6416862at2759"/>
<reference evidence="1" key="1">
    <citation type="submission" date="2020-08" db="EMBL/GenBank/DDBJ databases">
        <title>Multicomponent nature underlies the extraordinary mechanical properties of spider dragline silk.</title>
        <authorList>
            <person name="Kono N."/>
            <person name="Nakamura H."/>
            <person name="Mori M."/>
            <person name="Yoshida Y."/>
            <person name="Ohtoshi R."/>
            <person name="Malay A.D."/>
            <person name="Moran D.A.P."/>
            <person name="Tomita M."/>
            <person name="Numata K."/>
            <person name="Arakawa K."/>
        </authorList>
    </citation>
    <scope>NUCLEOTIDE SEQUENCE</scope>
</reference>
<organism evidence="1 2">
    <name type="scientific">Trichonephila inaurata madagascariensis</name>
    <dbReference type="NCBI Taxonomy" id="2747483"/>
    <lineage>
        <taxon>Eukaryota</taxon>
        <taxon>Metazoa</taxon>
        <taxon>Ecdysozoa</taxon>
        <taxon>Arthropoda</taxon>
        <taxon>Chelicerata</taxon>
        <taxon>Arachnida</taxon>
        <taxon>Araneae</taxon>
        <taxon>Araneomorphae</taxon>
        <taxon>Entelegynae</taxon>
        <taxon>Araneoidea</taxon>
        <taxon>Nephilidae</taxon>
        <taxon>Trichonephila</taxon>
        <taxon>Trichonephila inaurata</taxon>
    </lineage>
</organism>
<sequence>MGIASQTVKTCAHYFYSKSSHELMHVCLPRASFLPGAVLHSPVLPLGHSAVFQYREDWLLARRLPYFAVCRPAYG</sequence>
<name>A0A8X6XRH9_9ARAC</name>
<protein>
    <submittedName>
        <fullName evidence="1">Uncharacterized protein</fullName>
    </submittedName>
</protein>
<dbReference type="Proteomes" id="UP000886998">
    <property type="component" value="Unassembled WGS sequence"/>
</dbReference>
<comment type="caution">
    <text evidence="1">The sequence shown here is derived from an EMBL/GenBank/DDBJ whole genome shotgun (WGS) entry which is preliminary data.</text>
</comment>